<protein>
    <submittedName>
        <fullName evidence="1">Uncharacterized protein</fullName>
    </submittedName>
</protein>
<evidence type="ECO:0000313" key="1">
    <source>
        <dbReference type="EMBL" id="KAK9834504.1"/>
    </source>
</evidence>
<evidence type="ECO:0000313" key="2">
    <source>
        <dbReference type="Proteomes" id="UP001438707"/>
    </source>
</evidence>
<organism evidence="1 2">
    <name type="scientific">Apatococcus lobatus</name>
    <dbReference type="NCBI Taxonomy" id="904363"/>
    <lineage>
        <taxon>Eukaryota</taxon>
        <taxon>Viridiplantae</taxon>
        <taxon>Chlorophyta</taxon>
        <taxon>core chlorophytes</taxon>
        <taxon>Trebouxiophyceae</taxon>
        <taxon>Chlorellales</taxon>
        <taxon>Chlorellaceae</taxon>
        <taxon>Apatococcus</taxon>
    </lineage>
</organism>
<dbReference type="AlphaFoldDB" id="A0AAW1RLC7"/>
<proteinExistence type="predicted"/>
<sequence>MLRFSSPAAASCLASIRSRGEPTRQLLQQADLSAVGAIVNGLLNNNPGAAATAIAAAANSGNTAAITSAISFAGLAEDVTGSSVGGLAK</sequence>
<keyword evidence="2" id="KW-1185">Reference proteome</keyword>
<gene>
    <name evidence="1" type="ORF">WJX74_003244</name>
</gene>
<comment type="caution">
    <text evidence="1">The sequence shown here is derived from an EMBL/GenBank/DDBJ whole genome shotgun (WGS) entry which is preliminary data.</text>
</comment>
<dbReference type="EMBL" id="JALJOS010000009">
    <property type="protein sequence ID" value="KAK9834504.1"/>
    <property type="molecule type" value="Genomic_DNA"/>
</dbReference>
<name>A0AAW1RLC7_9CHLO</name>
<accession>A0AAW1RLC7</accession>
<reference evidence="1 2" key="1">
    <citation type="journal article" date="2024" name="Nat. Commun.">
        <title>Phylogenomics reveals the evolutionary origins of lichenization in chlorophyte algae.</title>
        <authorList>
            <person name="Puginier C."/>
            <person name="Libourel C."/>
            <person name="Otte J."/>
            <person name="Skaloud P."/>
            <person name="Haon M."/>
            <person name="Grisel S."/>
            <person name="Petersen M."/>
            <person name="Berrin J.G."/>
            <person name="Delaux P.M."/>
            <person name="Dal Grande F."/>
            <person name="Keller J."/>
        </authorList>
    </citation>
    <scope>NUCLEOTIDE SEQUENCE [LARGE SCALE GENOMIC DNA]</scope>
    <source>
        <strain evidence="1 2">SAG 2145</strain>
    </source>
</reference>
<dbReference type="Proteomes" id="UP001438707">
    <property type="component" value="Unassembled WGS sequence"/>
</dbReference>